<keyword evidence="2" id="KW-1185">Reference proteome</keyword>
<proteinExistence type="predicted"/>
<accession>A0A9W4X924</accession>
<feature type="non-terminal residue" evidence="1">
    <location>
        <position position="80"/>
    </location>
</feature>
<name>A0A9W4X924_9GLOM</name>
<dbReference type="Proteomes" id="UP001153678">
    <property type="component" value="Unassembled WGS sequence"/>
</dbReference>
<comment type="caution">
    <text evidence="1">The sequence shown here is derived from an EMBL/GenBank/DDBJ whole genome shotgun (WGS) entry which is preliminary data.</text>
</comment>
<dbReference type="EMBL" id="CAMKVN010012039">
    <property type="protein sequence ID" value="CAI2195170.1"/>
    <property type="molecule type" value="Genomic_DNA"/>
</dbReference>
<organism evidence="1 2">
    <name type="scientific">Funneliformis geosporum</name>
    <dbReference type="NCBI Taxonomy" id="1117311"/>
    <lineage>
        <taxon>Eukaryota</taxon>
        <taxon>Fungi</taxon>
        <taxon>Fungi incertae sedis</taxon>
        <taxon>Mucoromycota</taxon>
        <taxon>Glomeromycotina</taxon>
        <taxon>Glomeromycetes</taxon>
        <taxon>Glomerales</taxon>
        <taxon>Glomeraceae</taxon>
        <taxon>Funneliformis</taxon>
    </lineage>
</organism>
<evidence type="ECO:0000313" key="2">
    <source>
        <dbReference type="Proteomes" id="UP001153678"/>
    </source>
</evidence>
<dbReference type="OrthoDB" id="2305086at2759"/>
<gene>
    <name evidence="1" type="ORF">FWILDA_LOCUS16942</name>
</gene>
<sequence>TKEAKLIYEVTSWCLNSRKLVGLYRSSQTCYNLPLQNPTVRGPDASNTLSDNDQNEAFPSVVPNFVAEIRSDNDSEDYCY</sequence>
<reference evidence="1" key="1">
    <citation type="submission" date="2022-08" db="EMBL/GenBank/DDBJ databases">
        <authorList>
            <person name="Kallberg Y."/>
            <person name="Tangrot J."/>
            <person name="Rosling A."/>
        </authorList>
    </citation>
    <scope>NUCLEOTIDE SEQUENCE</scope>
    <source>
        <strain evidence="1">Wild A</strain>
    </source>
</reference>
<dbReference type="AlphaFoldDB" id="A0A9W4X924"/>
<dbReference type="InterPro" id="IPR012296">
    <property type="entry name" value="Nuclease_put_TT1808"/>
</dbReference>
<evidence type="ECO:0000313" key="1">
    <source>
        <dbReference type="EMBL" id="CAI2195170.1"/>
    </source>
</evidence>
<dbReference type="Gene3D" id="3.90.1570.10">
    <property type="entry name" value="tt1808, chain A"/>
    <property type="match status" value="1"/>
</dbReference>
<protein>
    <submittedName>
        <fullName evidence="1">5256_t:CDS:1</fullName>
    </submittedName>
</protein>